<reference evidence="3 4" key="1">
    <citation type="submission" date="2024-03" db="EMBL/GenBank/DDBJ databases">
        <title>Draft genome sequence of Pseudonocardia sp. DW16-2.</title>
        <authorList>
            <person name="Duangmal K."/>
        </authorList>
    </citation>
    <scope>NUCLEOTIDE SEQUENCE [LARGE SCALE GENOMIC DNA]</scope>
    <source>
        <strain evidence="3 4">DW16-2</strain>
    </source>
</reference>
<sequence>MDVHHHPTVSSDDAARRRHRRLQGEWRASVLGLPPGDGGRPPRPVDSMLPAHHDGTTPEREGWNLMSDAARAYTRARVAAVRAAHGTIGDDRLWRNLLSSQPLAFSIAGELRARPADAVDVLGDLGGLTPVGFGALGDADDVYRLDGLQAEWAPAPAEALGDRSAADLAAALVLADGRSCLITVEVKYTEPFSPGPIAGDPRYAGALTALGLTDDDAVALAPSGGTQFLRSVLLTDAVRRRHGIDEVLAVVLGRSDDATARDVVARVGQAVPDVPTAYWSHEDFLTVCGARPALTEWADRMHRRYVGTL</sequence>
<evidence type="ECO:0000313" key="4">
    <source>
        <dbReference type="Proteomes" id="UP001364211"/>
    </source>
</evidence>
<evidence type="ECO:0000259" key="2">
    <source>
        <dbReference type="Pfam" id="PF20796"/>
    </source>
</evidence>
<dbReference type="RefSeq" id="WP_340288477.1">
    <property type="nucleotide sequence ID" value="NZ_JBBJUP010000006.1"/>
</dbReference>
<protein>
    <recommendedName>
        <fullName evidence="2">PD-(D/E)XK nuclease-like domain-containing protein</fullName>
    </recommendedName>
</protein>
<dbReference type="EMBL" id="JBBJUP010000006">
    <property type="protein sequence ID" value="MEJ8279249.1"/>
    <property type="molecule type" value="Genomic_DNA"/>
</dbReference>
<evidence type="ECO:0000256" key="1">
    <source>
        <dbReference type="SAM" id="MobiDB-lite"/>
    </source>
</evidence>
<accession>A0ABU8T5L0</accession>
<feature type="domain" description="PD-(D/E)XK nuclease-like" evidence="2">
    <location>
        <begin position="11"/>
        <end position="306"/>
    </location>
</feature>
<gene>
    <name evidence="3" type="ORF">WJX68_09930</name>
</gene>
<dbReference type="Pfam" id="PF20796">
    <property type="entry name" value="PDDEXK_13"/>
    <property type="match status" value="1"/>
</dbReference>
<organism evidence="3 4">
    <name type="scientific">Pseudonocardia spirodelae</name>
    <dbReference type="NCBI Taxonomy" id="3133431"/>
    <lineage>
        <taxon>Bacteria</taxon>
        <taxon>Bacillati</taxon>
        <taxon>Actinomycetota</taxon>
        <taxon>Actinomycetes</taxon>
        <taxon>Pseudonocardiales</taxon>
        <taxon>Pseudonocardiaceae</taxon>
        <taxon>Pseudonocardia</taxon>
    </lineage>
</organism>
<dbReference type="InterPro" id="IPR048822">
    <property type="entry name" value="PDDEXK_13"/>
</dbReference>
<name>A0ABU8T5L0_9PSEU</name>
<keyword evidence="4" id="KW-1185">Reference proteome</keyword>
<proteinExistence type="predicted"/>
<comment type="caution">
    <text evidence="3">The sequence shown here is derived from an EMBL/GenBank/DDBJ whole genome shotgun (WGS) entry which is preliminary data.</text>
</comment>
<dbReference type="Proteomes" id="UP001364211">
    <property type="component" value="Unassembled WGS sequence"/>
</dbReference>
<feature type="compositionally biased region" description="Basic and acidic residues" evidence="1">
    <location>
        <begin position="51"/>
        <end position="61"/>
    </location>
</feature>
<feature type="region of interest" description="Disordered" evidence="1">
    <location>
        <begin position="1"/>
        <end position="61"/>
    </location>
</feature>
<evidence type="ECO:0000313" key="3">
    <source>
        <dbReference type="EMBL" id="MEJ8279249.1"/>
    </source>
</evidence>